<dbReference type="OrthoDB" id="10047816at2759"/>
<sequence length="414" mass="46189">MGSRNGKSMKLSDFEKDAVVGDGAFGHVYRVVENATGKVYALKSMIRSPDHSDEVWEKLKREVELQRKASSSPFVTTYRYTFEENEKVYIVLDYIGGGDLFYQVKSANGGLPLDAVRFYTAEVMVALEHLHSLGIVFRDLKLENVLIAEDGHVKLSDFGLAKQLLLRASEQRSRRRSRTRARDDAAAGGDSGSLRSTSTFCGTKYYMAPEMVNNRRYAMSVDFWSLGVLVYSMLTGHYPFMSPDRTELFNMIRHDEVLYPETLPDDAVDFVDALMEKDTALRLSSFDDIRAHPFLRSIDWDAAAARELTPPAVPGDIAVDIYKELTGQAPSPSSSRRKKRRHKSRSRKSDTTAAAATGAAGVDSNVSGKVEPKPHKTRKRKKKRSSRPSPREASPSGDEQPPPVCAAQRNVDNI</sequence>
<keyword evidence="4" id="KW-0808">Transferase</keyword>
<feature type="binding site" evidence="10">
    <location>
        <position position="43"/>
    </location>
    <ligand>
        <name>ATP</name>
        <dbReference type="ChEBI" id="CHEBI:30616"/>
    </ligand>
</feature>
<evidence type="ECO:0000256" key="7">
    <source>
        <dbReference type="ARBA" id="ARBA00022840"/>
    </source>
</evidence>
<feature type="compositionally biased region" description="Basic residues" evidence="11">
    <location>
        <begin position="335"/>
        <end position="346"/>
    </location>
</feature>
<dbReference type="eggNOG" id="KOG0694">
    <property type="taxonomic scope" value="Eukaryota"/>
</dbReference>
<feature type="compositionally biased region" description="Low complexity" evidence="11">
    <location>
        <begin position="351"/>
        <end position="361"/>
    </location>
</feature>
<evidence type="ECO:0000256" key="9">
    <source>
        <dbReference type="ARBA" id="ARBA00048679"/>
    </source>
</evidence>
<keyword evidence="6 13" id="KW-0418">Kinase</keyword>
<dbReference type="FunFam" id="1.10.510.10:FF:000024">
    <property type="entry name" value="Probable serine/threonine-protein kinase cot-1"/>
    <property type="match status" value="1"/>
</dbReference>
<dbReference type="Proteomes" id="UP000054408">
    <property type="component" value="Unassembled WGS sequence"/>
</dbReference>
<dbReference type="InterPro" id="IPR017441">
    <property type="entry name" value="Protein_kinase_ATP_BS"/>
</dbReference>
<dbReference type="PROSITE" id="PS50011">
    <property type="entry name" value="PROTEIN_KINASE_DOM"/>
    <property type="match status" value="1"/>
</dbReference>
<protein>
    <recommendedName>
        <fullName evidence="1">non-specific serine/threonine protein kinase</fullName>
        <ecNumber evidence="1">2.7.11.1</ecNumber>
    </recommendedName>
</protein>
<keyword evidence="14" id="KW-1185">Reference proteome</keyword>
<dbReference type="EMBL" id="GL349481">
    <property type="protein sequence ID" value="KNC53382.1"/>
    <property type="molecule type" value="Genomic_DNA"/>
</dbReference>
<dbReference type="EC" id="2.7.11.1" evidence="1"/>
<evidence type="ECO:0000256" key="8">
    <source>
        <dbReference type="ARBA" id="ARBA00047899"/>
    </source>
</evidence>
<keyword evidence="7 10" id="KW-0067">ATP-binding</keyword>
<evidence type="ECO:0000256" key="1">
    <source>
        <dbReference type="ARBA" id="ARBA00012513"/>
    </source>
</evidence>
<dbReference type="PROSITE" id="PS00107">
    <property type="entry name" value="PROTEIN_KINASE_ATP"/>
    <property type="match status" value="1"/>
</dbReference>
<evidence type="ECO:0000313" key="13">
    <source>
        <dbReference type="EMBL" id="KNC53382.1"/>
    </source>
</evidence>
<name>A0A0L0DM42_THETB</name>
<evidence type="ECO:0000256" key="2">
    <source>
        <dbReference type="ARBA" id="ARBA00022527"/>
    </source>
</evidence>
<evidence type="ECO:0000256" key="4">
    <source>
        <dbReference type="ARBA" id="ARBA00022679"/>
    </source>
</evidence>
<evidence type="ECO:0000256" key="3">
    <source>
        <dbReference type="ARBA" id="ARBA00022553"/>
    </source>
</evidence>
<dbReference type="GO" id="GO:0005524">
    <property type="term" value="F:ATP binding"/>
    <property type="evidence" value="ECO:0007669"/>
    <property type="project" value="UniProtKB-UniRule"/>
</dbReference>
<feature type="compositionally biased region" description="Basic residues" evidence="11">
    <location>
        <begin position="375"/>
        <end position="386"/>
    </location>
</feature>
<dbReference type="STRING" id="461836.A0A0L0DM42"/>
<dbReference type="InterPro" id="IPR000719">
    <property type="entry name" value="Prot_kinase_dom"/>
</dbReference>
<keyword evidence="3" id="KW-0597">Phosphoprotein</keyword>
<dbReference type="GO" id="GO:0007010">
    <property type="term" value="P:cytoskeleton organization"/>
    <property type="evidence" value="ECO:0007669"/>
    <property type="project" value="UniProtKB-ARBA"/>
</dbReference>
<dbReference type="Gene3D" id="3.30.200.20">
    <property type="entry name" value="Phosphorylase Kinase, domain 1"/>
    <property type="match status" value="1"/>
</dbReference>
<dbReference type="OMA" id="FIMEYIA"/>
<comment type="catalytic activity">
    <reaction evidence="8">
        <text>L-threonyl-[protein] + ATP = O-phospho-L-threonyl-[protein] + ADP + H(+)</text>
        <dbReference type="Rhea" id="RHEA:46608"/>
        <dbReference type="Rhea" id="RHEA-COMP:11060"/>
        <dbReference type="Rhea" id="RHEA-COMP:11605"/>
        <dbReference type="ChEBI" id="CHEBI:15378"/>
        <dbReference type="ChEBI" id="CHEBI:30013"/>
        <dbReference type="ChEBI" id="CHEBI:30616"/>
        <dbReference type="ChEBI" id="CHEBI:61977"/>
        <dbReference type="ChEBI" id="CHEBI:456216"/>
        <dbReference type="EC" id="2.7.11.1"/>
    </reaction>
</comment>
<dbReference type="Pfam" id="PF00069">
    <property type="entry name" value="Pkinase"/>
    <property type="match status" value="1"/>
</dbReference>
<dbReference type="PANTHER" id="PTHR24351">
    <property type="entry name" value="RIBOSOMAL PROTEIN S6 KINASE"/>
    <property type="match status" value="1"/>
</dbReference>
<evidence type="ECO:0000259" key="12">
    <source>
        <dbReference type="PROSITE" id="PS50011"/>
    </source>
</evidence>
<dbReference type="GO" id="GO:0004674">
    <property type="term" value="F:protein serine/threonine kinase activity"/>
    <property type="evidence" value="ECO:0007669"/>
    <property type="project" value="UniProtKB-KW"/>
</dbReference>
<gene>
    <name evidence="13" type="ORF">AMSG_08887</name>
</gene>
<keyword evidence="5 10" id="KW-0547">Nucleotide-binding</keyword>
<evidence type="ECO:0000256" key="11">
    <source>
        <dbReference type="SAM" id="MobiDB-lite"/>
    </source>
</evidence>
<feature type="region of interest" description="Disordered" evidence="11">
    <location>
        <begin position="171"/>
        <end position="195"/>
    </location>
</feature>
<evidence type="ECO:0000256" key="5">
    <source>
        <dbReference type="ARBA" id="ARBA00022741"/>
    </source>
</evidence>
<dbReference type="InterPro" id="IPR045270">
    <property type="entry name" value="STKc_AGC"/>
</dbReference>
<keyword evidence="2" id="KW-0723">Serine/threonine-protein kinase</keyword>
<organism evidence="13 14">
    <name type="scientific">Thecamonas trahens ATCC 50062</name>
    <dbReference type="NCBI Taxonomy" id="461836"/>
    <lineage>
        <taxon>Eukaryota</taxon>
        <taxon>Apusozoa</taxon>
        <taxon>Apusomonadida</taxon>
        <taxon>Apusomonadidae</taxon>
        <taxon>Thecamonas</taxon>
    </lineage>
</organism>
<evidence type="ECO:0000313" key="14">
    <source>
        <dbReference type="Proteomes" id="UP000054408"/>
    </source>
</evidence>
<reference evidence="13 14" key="1">
    <citation type="submission" date="2010-05" db="EMBL/GenBank/DDBJ databases">
        <title>The Genome Sequence of Thecamonas trahens ATCC 50062.</title>
        <authorList>
            <consortium name="The Broad Institute Genome Sequencing Platform"/>
            <person name="Russ C."/>
            <person name="Cuomo C."/>
            <person name="Shea T."/>
            <person name="Young S.K."/>
            <person name="Zeng Q."/>
            <person name="Koehrsen M."/>
            <person name="Haas B."/>
            <person name="Borodovsky M."/>
            <person name="Guigo R."/>
            <person name="Alvarado L."/>
            <person name="Berlin A."/>
            <person name="Bochicchio J."/>
            <person name="Borenstein D."/>
            <person name="Chapman S."/>
            <person name="Chen Z."/>
            <person name="Freedman E."/>
            <person name="Gellesch M."/>
            <person name="Goldberg J."/>
            <person name="Griggs A."/>
            <person name="Gujja S."/>
            <person name="Heilman E."/>
            <person name="Heiman D."/>
            <person name="Hepburn T."/>
            <person name="Howarth C."/>
            <person name="Jen D."/>
            <person name="Larson L."/>
            <person name="Mehta T."/>
            <person name="Park D."/>
            <person name="Pearson M."/>
            <person name="Roberts A."/>
            <person name="Saif S."/>
            <person name="Shenoy N."/>
            <person name="Sisk P."/>
            <person name="Stolte C."/>
            <person name="Sykes S."/>
            <person name="Thomson T."/>
            <person name="Walk T."/>
            <person name="White J."/>
            <person name="Yandava C."/>
            <person name="Burger G."/>
            <person name="Gray M.W."/>
            <person name="Holland P.W.H."/>
            <person name="King N."/>
            <person name="Lang F.B.F."/>
            <person name="Roger A.J."/>
            <person name="Ruiz-Trillo I."/>
            <person name="Lander E."/>
            <person name="Nusbaum C."/>
        </authorList>
    </citation>
    <scope>NUCLEOTIDE SEQUENCE [LARGE SCALE GENOMIC DNA]</scope>
    <source>
        <strain evidence="13 14">ATCC 50062</strain>
    </source>
</reference>
<feature type="compositionally biased region" description="Low complexity" evidence="11">
    <location>
        <begin position="186"/>
        <end position="195"/>
    </location>
</feature>
<accession>A0A0L0DM42</accession>
<dbReference type="CDD" id="cd05123">
    <property type="entry name" value="STKc_AGC"/>
    <property type="match status" value="1"/>
</dbReference>
<dbReference type="RefSeq" id="XP_013754427.1">
    <property type="nucleotide sequence ID" value="XM_013898973.1"/>
</dbReference>
<dbReference type="SMART" id="SM00220">
    <property type="entry name" value="S_TKc"/>
    <property type="match status" value="1"/>
</dbReference>
<feature type="compositionally biased region" description="Low complexity" evidence="11">
    <location>
        <begin position="387"/>
        <end position="396"/>
    </location>
</feature>
<dbReference type="InterPro" id="IPR011009">
    <property type="entry name" value="Kinase-like_dom_sf"/>
</dbReference>
<dbReference type="AlphaFoldDB" id="A0A0L0DM42"/>
<dbReference type="Gene3D" id="1.10.510.10">
    <property type="entry name" value="Transferase(Phosphotransferase) domain 1"/>
    <property type="match status" value="1"/>
</dbReference>
<evidence type="ECO:0000256" key="6">
    <source>
        <dbReference type="ARBA" id="ARBA00022777"/>
    </source>
</evidence>
<proteinExistence type="predicted"/>
<evidence type="ECO:0000256" key="10">
    <source>
        <dbReference type="PROSITE-ProRule" id="PRU10141"/>
    </source>
</evidence>
<dbReference type="SUPFAM" id="SSF56112">
    <property type="entry name" value="Protein kinase-like (PK-like)"/>
    <property type="match status" value="1"/>
</dbReference>
<dbReference type="GeneID" id="25567474"/>
<comment type="catalytic activity">
    <reaction evidence="9">
        <text>L-seryl-[protein] + ATP = O-phospho-L-seryl-[protein] + ADP + H(+)</text>
        <dbReference type="Rhea" id="RHEA:17989"/>
        <dbReference type="Rhea" id="RHEA-COMP:9863"/>
        <dbReference type="Rhea" id="RHEA-COMP:11604"/>
        <dbReference type="ChEBI" id="CHEBI:15378"/>
        <dbReference type="ChEBI" id="CHEBI:29999"/>
        <dbReference type="ChEBI" id="CHEBI:30616"/>
        <dbReference type="ChEBI" id="CHEBI:83421"/>
        <dbReference type="ChEBI" id="CHEBI:456216"/>
        <dbReference type="EC" id="2.7.11.1"/>
    </reaction>
</comment>
<feature type="domain" description="Protein kinase" evidence="12">
    <location>
        <begin position="14"/>
        <end position="295"/>
    </location>
</feature>
<feature type="region of interest" description="Disordered" evidence="11">
    <location>
        <begin position="325"/>
        <end position="414"/>
    </location>
</feature>